<dbReference type="GO" id="GO:0030428">
    <property type="term" value="C:cell septum"/>
    <property type="evidence" value="ECO:0007669"/>
    <property type="project" value="TreeGrafter"/>
</dbReference>
<dbReference type="GO" id="GO:0004100">
    <property type="term" value="F:chitin synthase activity"/>
    <property type="evidence" value="ECO:0007669"/>
    <property type="project" value="InterPro"/>
</dbReference>
<accession>A0A9N9GMY4</accession>
<dbReference type="EMBL" id="CAJVPS010006143">
    <property type="protein sequence ID" value="CAG8622187.1"/>
    <property type="molecule type" value="Genomic_DNA"/>
</dbReference>
<feature type="domain" description="Cytochrome b5 heme-binding" evidence="8">
    <location>
        <begin position="218"/>
        <end position="302"/>
    </location>
</feature>
<dbReference type="PANTHER" id="PTHR22914">
    <property type="entry name" value="CHITIN SYNTHASE"/>
    <property type="match status" value="1"/>
</dbReference>
<dbReference type="GO" id="GO:0006031">
    <property type="term" value="P:chitin biosynthetic process"/>
    <property type="evidence" value="ECO:0007669"/>
    <property type="project" value="TreeGrafter"/>
</dbReference>
<sequence length="586" mass="64328">METGYPPNRGATLNRGKTLSRPERYQPAVPLLTAKESSSWDPWVVFSRVVTFWAPGSLLSSLGGLHDKGSQQAWREKIALCFIAIVMGGIVAFLTVGFSSVLCPPSAANNPTKFLRYNSTDASGKLGILGWQFDISQSKTAPNVDFYALSAQLTGQDITNRFARDYSKNPACQGKDIQQFAAVTMQLCQNKTICNAGPLSDQTFQAYNIKNTTKLVGYDWKQLASDPLKNYLVIDGNVLNLDPYIAATPVLPNDKVDVVIRTVLGTDHKEGGKDATRLFFGRPELKASVNCLLQKYFAGNIDKATIGCFTSQLFLYVSLTVILSIVMVRFFMACVFNWFISPRLALPPKKSSKAVVSPQVVVGGSGGGARAAPWAHRNESGAVVKTISMDDVGNDLFTVLLVTCYSEGEEGLRCTCESMAATDYPDDRKLLFLVCDGIITGHGNDKSTPDIAVDLLELVPEFKDPQPQSYVAVAAGSKQHNMAKVYAGYYPYKDGRKIPVVCVVKCGGPAEQGKPKPGNRGKRDSQLILMNFFSRVTYNDRMTALDYDLFRKIHHLMGVTPDFFEICLMVDADTKVYPDSLRLLIN</sequence>
<protein>
    <submittedName>
        <fullName evidence="9">14579_t:CDS:1</fullName>
    </submittedName>
</protein>
<reference evidence="9" key="1">
    <citation type="submission" date="2021-06" db="EMBL/GenBank/DDBJ databases">
        <authorList>
            <person name="Kallberg Y."/>
            <person name="Tangrot J."/>
            <person name="Rosling A."/>
        </authorList>
    </citation>
    <scope>NUCLEOTIDE SEQUENCE</scope>
    <source>
        <strain evidence="9">FL130A</strain>
    </source>
</reference>
<name>A0A9N9GMY4_9GLOM</name>
<comment type="subcellular location">
    <subcellularLocation>
        <location evidence="1">Cell membrane</location>
        <topology evidence="1">Multi-pass membrane protein</topology>
    </subcellularLocation>
</comment>
<evidence type="ECO:0000256" key="7">
    <source>
        <dbReference type="SAM" id="Phobius"/>
    </source>
</evidence>
<evidence type="ECO:0000313" key="10">
    <source>
        <dbReference type="Proteomes" id="UP000789508"/>
    </source>
</evidence>
<keyword evidence="4 7" id="KW-0812">Transmembrane</keyword>
<evidence type="ECO:0000256" key="3">
    <source>
        <dbReference type="ARBA" id="ARBA00022679"/>
    </source>
</evidence>
<feature type="transmembrane region" description="Helical" evidence="7">
    <location>
        <begin position="78"/>
        <end position="102"/>
    </location>
</feature>
<dbReference type="Pfam" id="PF22997">
    <property type="entry name" value="CHS4"/>
    <property type="match status" value="1"/>
</dbReference>
<keyword evidence="6" id="KW-0325">Glycoprotein</keyword>
<dbReference type="Proteomes" id="UP000789508">
    <property type="component" value="Unassembled WGS sequence"/>
</dbReference>
<dbReference type="Pfam" id="PF03142">
    <property type="entry name" value="Chitin_synth_2"/>
    <property type="match status" value="1"/>
</dbReference>
<evidence type="ECO:0000256" key="2">
    <source>
        <dbReference type="ARBA" id="ARBA00022475"/>
    </source>
</evidence>
<keyword evidence="5 7" id="KW-0472">Membrane</keyword>
<proteinExistence type="predicted"/>
<organism evidence="9 10">
    <name type="scientific">Ambispora leptoticha</name>
    <dbReference type="NCBI Taxonomy" id="144679"/>
    <lineage>
        <taxon>Eukaryota</taxon>
        <taxon>Fungi</taxon>
        <taxon>Fungi incertae sedis</taxon>
        <taxon>Mucoromycota</taxon>
        <taxon>Glomeromycotina</taxon>
        <taxon>Glomeromycetes</taxon>
        <taxon>Archaeosporales</taxon>
        <taxon>Ambisporaceae</taxon>
        <taxon>Ambispora</taxon>
    </lineage>
</organism>
<feature type="transmembrane region" description="Helical" evidence="7">
    <location>
        <begin position="313"/>
        <end position="340"/>
    </location>
</feature>
<evidence type="ECO:0000256" key="5">
    <source>
        <dbReference type="ARBA" id="ARBA00023136"/>
    </source>
</evidence>
<feature type="transmembrane region" description="Helical" evidence="7">
    <location>
        <begin position="45"/>
        <end position="66"/>
    </location>
</feature>
<keyword evidence="7" id="KW-1133">Transmembrane helix</keyword>
<keyword evidence="3" id="KW-0808">Transferase</keyword>
<keyword evidence="10" id="KW-1185">Reference proteome</keyword>
<evidence type="ECO:0000256" key="6">
    <source>
        <dbReference type="ARBA" id="ARBA00023180"/>
    </source>
</evidence>
<evidence type="ECO:0000313" key="9">
    <source>
        <dbReference type="EMBL" id="CAG8622187.1"/>
    </source>
</evidence>
<dbReference type="OrthoDB" id="370884at2759"/>
<keyword evidence="2" id="KW-1003">Cell membrane</keyword>
<dbReference type="GO" id="GO:0005886">
    <property type="term" value="C:plasma membrane"/>
    <property type="evidence" value="ECO:0007669"/>
    <property type="project" value="UniProtKB-SubCell"/>
</dbReference>
<dbReference type="InterPro" id="IPR054295">
    <property type="entry name" value="CHS4-like_dom"/>
</dbReference>
<dbReference type="InterPro" id="IPR001199">
    <property type="entry name" value="Cyt_B5-like_heme/steroid-bd"/>
</dbReference>
<feature type="non-terminal residue" evidence="9">
    <location>
        <position position="586"/>
    </location>
</feature>
<comment type="caution">
    <text evidence="9">The sequence shown here is derived from an EMBL/GenBank/DDBJ whole genome shotgun (WGS) entry which is preliminary data.</text>
</comment>
<dbReference type="AlphaFoldDB" id="A0A9N9GMY4"/>
<dbReference type="SMART" id="SM01117">
    <property type="entry name" value="Cyt-b5"/>
    <property type="match status" value="1"/>
</dbReference>
<evidence type="ECO:0000256" key="1">
    <source>
        <dbReference type="ARBA" id="ARBA00004651"/>
    </source>
</evidence>
<dbReference type="InterPro" id="IPR004835">
    <property type="entry name" value="Chitin_synth"/>
</dbReference>
<evidence type="ECO:0000256" key="4">
    <source>
        <dbReference type="ARBA" id="ARBA00022692"/>
    </source>
</evidence>
<dbReference type="PANTHER" id="PTHR22914:SF41">
    <property type="entry name" value="CHITIN SYNTHASE 7"/>
    <property type="match status" value="1"/>
</dbReference>
<evidence type="ECO:0000259" key="8">
    <source>
        <dbReference type="SMART" id="SM01117"/>
    </source>
</evidence>
<gene>
    <name evidence="9" type="ORF">ALEPTO_LOCUS9010</name>
</gene>